<evidence type="ECO:0000313" key="2">
    <source>
        <dbReference type="EMBL" id="JAE37915.1"/>
    </source>
</evidence>
<sequence length="95" mass="10117">MAIEIKFHKTGDASAGDDDNDSLVFASEAMNQLVRALFALTRSEQAKGNGMGAGPLESSVAARFCRFILSLSFVFVVPLPLALACVRAWIVALLS</sequence>
<name>A0A0A9HL58_ARUDO</name>
<dbReference type="AlphaFoldDB" id="A0A0A9HL58"/>
<keyword evidence="1" id="KW-1133">Transmembrane helix</keyword>
<organism evidence="2">
    <name type="scientific">Arundo donax</name>
    <name type="common">Giant reed</name>
    <name type="synonym">Donax arundinaceus</name>
    <dbReference type="NCBI Taxonomy" id="35708"/>
    <lineage>
        <taxon>Eukaryota</taxon>
        <taxon>Viridiplantae</taxon>
        <taxon>Streptophyta</taxon>
        <taxon>Embryophyta</taxon>
        <taxon>Tracheophyta</taxon>
        <taxon>Spermatophyta</taxon>
        <taxon>Magnoliopsida</taxon>
        <taxon>Liliopsida</taxon>
        <taxon>Poales</taxon>
        <taxon>Poaceae</taxon>
        <taxon>PACMAD clade</taxon>
        <taxon>Arundinoideae</taxon>
        <taxon>Arundineae</taxon>
        <taxon>Arundo</taxon>
    </lineage>
</organism>
<reference evidence="2" key="2">
    <citation type="journal article" date="2015" name="Data Brief">
        <title>Shoot transcriptome of the giant reed, Arundo donax.</title>
        <authorList>
            <person name="Barrero R.A."/>
            <person name="Guerrero F.D."/>
            <person name="Moolhuijzen P."/>
            <person name="Goolsby J.A."/>
            <person name="Tidwell J."/>
            <person name="Bellgard S.E."/>
            <person name="Bellgard M.I."/>
        </authorList>
    </citation>
    <scope>NUCLEOTIDE SEQUENCE</scope>
    <source>
        <tissue evidence="2">Shoot tissue taken approximately 20 cm above the soil surface</tissue>
    </source>
</reference>
<proteinExistence type="predicted"/>
<protein>
    <submittedName>
        <fullName evidence="2">Uncharacterized protein</fullName>
    </submittedName>
</protein>
<keyword evidence="1" id="KW-0472">Membrane</keyword>
<reference evidence="2" key="1">
    <citation type="submission" date="2014-09" db="EMBL/GenBank/DDBJ databases">
        <authorList>
            <person name="Magalhaes I.L.F."/>
            <person name="Oliveira U."/>
            <person name="Santos F.R."/>
            <person name="Vidigal T.H.D.A."/>
            <person name="Brescovit A.D."/>
            <person name="Santos A.J."/>
        </authorList>
    </citation>
    <scope>NUCLEOTIDE SEQUENCE</scope>
    <source>
        <tissue evidence="2">Shoot tissue taken approximately 20 cm above the soil surface</tissue>
    </source>
</reference>
<feature type="transmembrane region" description="Helical" evidence="1">
    <location>
        <begin position="67"/>
        <end position="90"/>
    </location>
</feature>
<keyword evidence="1" id="KW-0812">Transmembrane</keyword>
<dbReference type="EMBL" id="GBRH01159981">
    <property type="protein sequence ID" value="JAE37915.1"/>
    <property type="molecule type" value="Transcribed_RNA"/>
</dbReference>
<evidence type="ECO:0000256" key="1">
    <source>
        <dbReference type="SAM" id="Phobius"/>
    </source>
</evidence>
<accession>A0A0A9HL58</accession>